<protein>
    <recommendedName>
        <fullName evidence="4">Chemotaxis methyl-accepting receptor HlyB-like 4HB MCP domain-containing protein</fullName>
    </recommendedName>
</protein>
<dbReference type="AlphaFoldDB" id="A0A6G8PU42"/>
<feature type="region of interest" description="Disordered" evidence="1">
    <location>
        <begin position="147"/>
        <end position="170"/>
    </location>
</feature>
<keyword evidence="3" id="KW-1185">Reference proteome</keyword>
<evidence type="ECO:0000313" key="2">
    <source>
        <dbReference type="EMBL" id="QIN77950.1"/>
    </source>
</evidence>
<dbReference type="EMBL" id="CP045121">
    <property type="protein sequence ID" value="QIN77950.1"/>
    <property type="molecule type" value="Genomic_DNA"/>
</dbReference>
<reference evidence="2 3" key="1">
    <citation type="submission" date="2019-10" db="EMBL/GenBank/DDBJ databases">
        <title>Rubrobacter sp nov SCSIO 52915 isolated from a deep-sea sediment in the South China Sea.</title>
        <authorList>
            <person name="Chen R.W."/>
        </authorList>
    </citation>
    <scope>NUCLEOTIDE SEQUENCE [LARGE SCALE GENOMIC DNA]</scope>
    <source>
        <strain evidence="2 3">SCSIO 52915</strain>
    </source>
</reference>
<dbReference type="RefSeq" id="WP_166395626.1">
    <property type="nucleotide sequence ID" value="NZ_CP045121.1"/>
</dbReference>
<organism evidence="2 3">
    <name type="scientific">Rubrobacter marinus</name>
    <dbReference type="NCBI Taxonomy" id="2653852"/>
    <lineage>
        <taxon>Bacteria</taxon>
        <taxon>Bacillati</taxon>
        <taxon>Actinomycetota</taxon>
        <taxon>Rubrobacteria</taxon>
        <taxon>Rubrobacterales</taxon>
        <taxon>Rubrobacteraceae</taxon>
        <taxon>Rubrobacter</taxon>
    </lineage>
</organism>
<evidence type="ECO:0000256" key="1">
    <source>
        <dbReference type="SAM" id="MobiDB-lite"/>
    </source>
</evidence>
<name>A0A6G8PU42_9ACTN</name>
<accession>A0A6G8PU42</accession>
<gene>
    <name evidence="2" type="ORF">GBA65_04800</name>
</gene>
<evidence type="ECO:0000313" key="3">
    <source>
        <dbReference type="Proteomes" id="UP000502706"/>
    </source>
</evidence>
<proteinExistence type="predicted"/>
<dbReference type="KEGG" id="rmar:GBA65_04800"/>
<evidence type="ECO:0008006" key="4">
    <source>
        <dbReference type="Google" id="ProtNLM"/>
    </source>
</evidence>
<sequence>MKAAPSRGVWICLAALLVLVAAGALYAVRSLEGTRDSLEKSADIGDEAGVAVSEMQGAVAGIGRGTVEYVRTDDPKFREAAAGSREEFERARARYEDLAGEGAGVEIGALYDEYGAVGESLLEGNDEQEAARGRIDGEFAEIKRILGDETRENVGSRGPDGPRSWRRRRR</sequence>
<dbReference type="Proteomes" id="UP000502706">
    <property type="component" value="Chromosome"/>
</dbReference>